<dbReference type="VEuPathDB" id="FungiDB:PSTT_08639"/>
<dbReference type="EMBL" id="PKSM01000070">
    <property type="protein sequence ID" value="POW18164.1"/>
    <property type="molecule type" value="Genomic_DNA"/>
</dbReference>
<evidence type="ECO:0000313" key="2">
    <source>
        <dbReference type="EMBL" id="POW18164.1"/>
    </source>
</evidence>
<reference evidence="2 3" key="1">
    <citation type="submission" date="2017-12" db="EMBL/GenBank/DDBJ databases">
        <title>Gene loss provides genomic basis for host adaptation in cereal stripe rust fungi.</title>
        <authorList>
            <person name="Xia C."/>
        </authorList>
    </citation>
    <scope>NUCLEOTIDE SEQUENCE [LARGE SCALE GENOMIC DNA]</scope>
    <source>
        <strain evidence="2 3">93TX-2</strain>
    </source>
</reference>
<feature type="region of interest" description="Disordered" evidence="1">
    <location>
        <begin position="59"/>
        <end position="151"/>
    </location>
</feature>
<comment type="caution">
    <text evidence="2">The sequence shown here is derived from an EMBL/GenBank/DDBJ whole genome shotgun (WGS) entry which is preliminary data.</text>
</comment>
<dbReference type="Proteomes" id="UP000238274">
    <property type="component" value="Unassembled WGS sequence"/>
</dbReference>
<dbReference type="VEuPathDB" id="FungiDB:PSHT_06113"/>
<evidence type="ECO:0000256" key="1">
    <source>
        <dbReference type="SAM" id="MobiDB-lite"/>
    </source>
</evidence>
<gene>
    <name evidence="2" type="ORF">PSHT_06113</name>
</gene>
<feature type="compositionally biased region" description="Polar residues" evidence="1">
    <location>
        <begin position="124"/>
        <end position="133"/>
    </location>
</feature>
<reference evidence="3" key="3">
    <citation type="journal article" date="2018" name="Mol. Plant Microbe Interact.">
        <title>Genome sequence resources for the wheat stripe rust pathogen (Puccinia striiformis f. sp. tritici) and the barley stripe rust pathogen (Puccinia striiformis f. sp. hordei).</title>
        <authorList>
            <person name="Xia C."/>
            <person name="Wang M."/>
            <person name="Yin C."/>
            <person name="Cornejo O.E."/>
            <person name="Hulbert S.H."/>
            <person name="Chen X."/>
        </authorList>
    </citation>
    <scope>NUCLEOTIDE SEQUENCE [LARGE SCALE GENOMIC DNA]</scope>
    <source>
        <strain evidence="3">93TX-2</strain>
    </source>
</reference>
<accession>A0A2S4W8Q7</accession>
<dbReference type="OrthoDB" id="191651at2759"/>
<protein>
    <submittedName>
        <fullName evidence="2">Uncharacterized protein</fullName>
    </submittedName>
</protein>
<evidence type="ECO:0000313" key="3">
    <source>
        <dbReference type="Proteomes" id="UP000238274"/>
    </source>
</evidence>
<keyword evidence="3" id="KW-1185">Reference proteome</keyword>
<proteinExistence type="predicted"/>
<dbReference type="AlphaFoldDB" id="A0A2S4W8Q7"/>
<feature type="region of interest" description="Disordered" evidence="1">
    <location>
        <begin position="1"/>
        <end position="24"/>
    </location>
</feature>
<sequence>MGKWEAVSKIQPTNNRLESSSNTINNREKIVSQLSINCDPDNQPIRRLFTERNLKRVWRSRQAKKHEEDDDHSGRTIHGSIQPIRLDGLSLNPTIKPEENPSTPAPDGVTEQQEEDIKPILDEFQSTTTTQQPVFFEKQKATTQAQPRQKA</sequence>
<feature type="compositionally biased region" description="Polar residues" evidence="1">
    <location>
        <begin position="10"/>
        <end position="24"/>
    </location>
</feature>
<feature type="compositionally biased region" description="Polar residues" evidence="1">
    <location>
        <begin position="141"/>
        <end position="151"/>
    </location>
</feature>
<organism evidence="2 3">
    <name type="scientific">Puccinia striiformis</name>
    <dbReference type="NCBI Taxonomy" id="27350"/>
    <lineage>
        <taxon>Eukaryota</taxon>
        <taxon>Fungi</taxon>
        <taxon>Dikarya</taxon>
        <taxon>Basidiomycota</taxon>
        <taxon>Pucciniomycotina</taxon>
        <taxon>Pucciniomycetes</taxon>
        <taxon>Pucciniales</taxon>
        <taxon>Pucciniaceae</taxon>
        <taxon>Puccinia</taxon>
    </lineage>
</organism>
<name>A0A2S4W8Q7_9BASI</name>
<reference evidence="3" key="2">
    <citation type="journal article" date="2018" name="BMC Genomics">
        <title>Genomic insights into host adaptation between the wheat stripe rust pathogen (Puccinia striiformis f. sp. tritici) and the barley stripe rust pathogen (Puccinia striiformis f. sp. hordei).</title>
        <authorList>
            <person name="Xia C."/>
            <person name="Wang M."/>
            <person name="Yin C."/>
            <person name="Cornejo O.E."/>
            <person name="Hulbert S.H."/>
            <person name="Chen X."/>
        </authorList>
    </citation>
    <scope>NUCLEOTIDE SEQUENCE [LARGE SCALE GENOMIC DNA]</scope>
    <source>
        <strain evidence="3">93TX-2</strain>
    </source>
</reference>